<dbReference type="Proteomes" id="UP001403385">
    <property type="component" value="Unassembled WGS sequence"/>
</dbReference>
<dbReference type="AlphaFoldDB" id="A0AAW9SD94"/>
<keyword evidence="3" id="KW-1185">Reference proteome</keyword>
<evidence type="ECO:0000313" key="2">
    <source>
        <dbReference type="EMBL" id="MEN7548831.1"/>
    </source>
</evidence>
<reference evidence="2 3" key="1">
    <citation type="submission" date="2024-04" db="EMBL/GenBank/DDBJ databases">
        <title>Novel genus in family Flammeovirgaceae.</title>
        <authorList>
            <person name="Nguyen T.H."/>
            <person name="Vuong T.Q."/>
            <person name="Le H."/>
            <person name="Kim S.-G."/>
        </authorList>
    </citation>
    <scope>NUCLEOTIDE SEQUENCE [LARGE SCALE GENOMIC DNA]</scope>
    <source>
        <strain evidence="2 3">JCM 23209</strain>
    </source>
</reference>
<sequence length="180" mass="20978">MNLSIMPKGMGEYHINHDSLTYAFSDDLNWGSHEQLFIKPSKEAKVFTGKLFSKTEWEDFVYYSLKDQNNRVLSAKTLIQVSPPQHIIKEARVWIVDQKVATSSYYRFHGNIDFEETVAEEGLLFAREMAKRYHVTDAYVMDICLTYEGWKIMEINCINSAGFYKGNVKQIVTTLEEFYT</sequence>
<proteinExistence type="predicted"/>
<comment type="caution">
    <text evidence="2">The sequence shown here is derived from an EMBL/GenBank/DDBJ whole genome shotgun (WGS) entry which is preliminary data.</text>
</comment>
<protein>
    <submittedName>
        <fullName evidence="2">ATP-grasp domain-containing protein</fullName>
    </submittedName>
</protein>
<dbReference type="Pfam" id="PF14243">
    <property type="entry name" value="R2K_3"/>
    <property type="match status" value="1"/>
</dbReference>
<evidence type="ECO:0000313" key="3">
    <source>
        <dbReference type="Proteomes" id="UP001403385"/>
    </source>
</evidence>
<organism evidence="2 3">
    <name type="scientific">Rapidithrix thailandica</name>
    <dbReference type="NCBI Taxonomy" id="413964"/>
    <lineage>
        <taxon>Bacteria</taxon>
        <taxon>Pseudomonadati</taxon>
        <taxon>Bacteroidota</taxon>
        <taxon>Cytophagia</taxon>
        <taxon>Cytophagales</taxon>
        <taxon>Flammeovirgaceae</taxon>
        <taxon>Rapidithrix</taxon>
    </lineage>
</organism>
<dbReference type="InterPro" id="IPR025643">
    <property type="entry name" value="R2K_3"/>
</dbReference>
<dbReference type="RefSeq" id="WP_346821607.1">
    <property type="nucleotide sequence ID" value="NZ_JBDKWZ010000006.1"/>
</dbReference>
<gene>
    <name evidence="2" type="ORF">AAG747_12995</name>
</gene>
<evidence type="ECO:0000259" key="1">
    <source>
        <dbReference type="Pfam" id="PF14243"/>
    </source>
</evidence>
<feature type="domain" description="ATP-grasp" evidence="1">
    <location>
        <begin position="34"/>
        <end position="174"/>
    </location>
</feature>
<dbReference type="EMBL" id="JBDKWZ010000006">
    <property type="protein sequence ID" value="MEN7548831.1"/>
    <property type="molecule type" value="Genomic_DNA"/>
</dbReference>
<accession>A0AAW9SD94</accession>
<name>A0AAW9SD94_9BACT</name>